<keyword evidence="2" id="KW-1185">Reference proteome</keyword>
<sequence length="260" mass="29874">MKLINIQISLGISCSKDFNKEFNLIANYVTKWFLIKIGVVNTNFTRKFVIQLLDENDGILKSDLLLIQGDKREPVSVLKREFNVRKFRESTLDERILFLSEITNDSLNYLFNNSGLPSLNDVLSDINELVKRKLVPLTKEIENKKRRISSQLVVKFDLPLSEVYLSVFDLSTKNNKQIYVGEIAYLPYILEQIFFKIKWLSNEIVQIGNKSGEFLISINIDTSKVSVNINAKDRDRDDVVDEMKFLIGDEALSKMAPGVV</sequence>
<evidence type="ECO:0000313" key="1">
    <source>
        <dbReference type="EMBL" id="MCO4291605.1"/>
    </source>
</evidence>
<evidence type="ECO:0000313" key="2">
    <source>
        <dbReference type="Proteomes" id="UP001155182"/>
    </source>
</evidence>
<dbReference type="AlphaFoldDB" id="A0A9X2F012"/>
<protein>
    <submittedName>
        <fullName evidence="1">Uncharacterized protein</fullName>
    </submittedName>
</protein>
<dbReference type="RefSeq" id="WP_252585838.1">
    <property type="nucleotide sequence ID" value="NZ_JAMWYS010000006.1"/>
</dbReference>
<proteinExistence type="predicted"/>
<dbReference type="Proteomes" id="UP001155182">
    <property type="component" value="Unassembled WGS sequence"/>
</dbReference>
<comment type="caution">
    <text evidence="1">The sequence shown here is derived from an EMBL/GenBank/DDBJ whole genome shotgun (WGS) entry which is preliminary data.</text>
</comment>
<dbReference type="EMBL" id="JAMWYS010000006">
    <property type="protein sequence ID" value="MCO4291605.1"/>
    <property type="molecule type" value="Genomic_DNA"/>
</dbReference>
<gene>
    <name evidence="1" type="ORF">NF867_01840</name>
</gene>
<reference evidence="1" key="1">
    <citation type="submission" date="2022-06" db="EMBL/GenBank/DDBJ databases">
        <title>Solitalea sp. MAHUQ-68 isolated from rhizospheric soil.</title>
        <authorList>
            <person name="Huq M.A."/>
        </authorList>
    </citation>
    <scope>NUCLEOTIDE SEQUENCE</scope>
    <source>
        <strain evidence="1">MAHUQ-68</strain>
    </source>
</reference>
<organism evidence="1 2">
    <name type="scientific">Solitalea agri</name>
    <dbReference type="NCBI Taxonomy" id="2953739"/>
    <lineage>
        <taxon>Bacteria</taxon>
        <taxon>Pseudomonadati</taxon>
        <taxon>Bacteroidota</taxon>
        <taxon>Sphingobacteriia</taxon>
        <taxon>Sphingobacteriales</taxon>
        <taxon>Sphingobacteriaceae</taxon>
        <taxon>Solitalea</taxon>
    </lineage>
</organism>
<accession>A0A9X2F012</accession>
<name>A0A9X2F012_9SPHI</name>